<organism evidence="2 3">
    <name type="scientific">Orbilia ellipsospora</name>
    <dbReference type="NCBI Taxonomy" id="2528407"/>
    <lineage>
        <taxon>Eukaryota</taxon>
        <taxon>Fungi</taxon>
        <taxon>Dikarya</taxon>
        <taxon>Ascomycota</taxon>
        <taxon>Pezizomycotina</taxon>
        <taxon>Orbiliomycetes</taxon>
        <taxon>Orbiliales</taxon>
        <taxon>Orbiliaceae</taxon>
        <taxon>Orbilia</taxon>
    </lineage>
</organism>
<name>A0AAV9WVM2_9PEZI</name>
<proteinExistence type="predicted"/>
<gene>
    <name evidence="2" type="ORF">TWF694_004614</name>
</gene>
<dbReference type="EMBL" id="JAVHJO010000015">
    <property type="protein sequence ID" value="KAK6527631.1"/>
    <property type="molecule type" value="Genomic_DNA"/>
</dbReference>
<sequence>MNPESSTGPHRRRQGRVESRRGKHRFSVLNIRCGESIQIPEAQMSFNCNDDVTCLEIRYGSDTTNRRAVILLGALVRQLDTNGTIGVTPRGVAHHKLQEYRDTISHSTLTYEHENLSELPFKVSSIYSLYHEWVITLKSPITLFYLKLHTDKGGWVCRLMRQYLYSPPPVEDTVTFEEPQITSGPVQLFRLDLPERKLGEEEMATFRDWCLMTKEDTQGLIVPVPRHVIG</sequence>
<evidence type="ECO:0000256" key="1">
    <source>
        <dbReference type="SAM" id="MobiDB-lite"/>
    </source>
</evidence>
<reference evidence="2 3" key="1">
    <citation type="submission" date="2019-10" db="EMBL/GenBank/DDBJ databases">
        <authorList>
            <person name="Palmer J.M."/>
        </authorList>
    </citation>
    <scope>NUCLEOTIDE SEQUENCE [LARGE SCALE GENOMIC DNA]</scope>
    <source>
        <strain evidence="2 3">TWF694</strain>
    </source>
</reference>
<dbReference type="Proteomes" id="UP001365542">
    <property type="component" value="Unassembled WGS sequence"/>
</dbReference>
<dbReference type="AlphaFoldDB" id="A0AAV9WVM2"/>
<feature type="region of interest" description="Disordered" evidence="1">
    <location>
        <begin position="1"/>
        <end position="21"/>
    </location>
</feature>
<keyword evidence="3" id="KW-1185">Reference proteome</keyword>
<accession>A0AAV9WVM2</accession>
<protein>
    <submittedName>
        <fullName evidence="2">Uncharacterized protein</fullName>
    </submittedName>
</protein>
<evidence type="ECO:0000313" key="3">
    <source>
        <dbReference type="Proteomes" id="UP001365542"/>
    </source>
</evidence>
<comment type="caution">
    <text evidence="2">The sequence shown here is derived from an EMBL/GenBank/DDBJ whole genome shotgun (WGS) entry which is preliminary data.</text>
</comment>
<evidence type="ECO:0000313" key="2">
    <source>
        <dbReference type="EMBL" id="KAK6527631.1"/>
    </source>
</evidence>